<gene>
    <name evidence="7" type="ORF">F3D71_17470</name>
</gene>
<comment type="similarity">
    <text evidence="2">Belongs to the SusD family.</text>
</comment>
<dbReference type="GO" id="GO:0009279">
    <property type="term" value="C:cell outer membrane"/>
    <property type="evidence" value="ECO:0007669"/>
    <property type="project" value="UniProtKB-SubCell"/>
</dbReference>
<evidence type="ECO:0000313" key="7">
    <source>
        <dbReference type="EMBL" id="KAA3947568.1"/>
    </source>
</evidence>
<comment type="subcellular location">
    <subcellularLocation>
        <location evidence="1">Cell outer membrane</location>
    </subcellularLocation>
</comment>
<evidence type="ECO:0000256" key="5">
    <source>
        <dbReference type="ARBA" id="ARBA00023237"/>
    </source>
</evidence>
<keyword evidence="5" id="KW-0998">Cell outer membrane</keyword>
<keyword evidence="4" id="KW-0472">Membrane</keyword>
<evidence type="ECO:0000259" key="6">
    <source>
        <dbReference type="Pfam" id="PF07980"/>
    </source>
</evidence>
<organism evidence="7 8">
    <name type="scientific">Bacteroides ovatus</name>
    <dbReference type="NCBI Taxonomy" id="28116"/>
    <lineage>
        <taxon>Bacteria</taxon>
        <taxon>Pseudomonadati</taxon>
        <taxon>Bacteroidota</taxon>
        <taxon>Bacteroidia</taxon>
        <taxon>Bacteroidales</taxon>
        <taxon>Bacteroidaceae</taxon>
        <taxon>Bacteroides</taxon>
    </lineage>
</organism>
<dbReference type="Proteomes" id="UP000323717">
    <property type="component" value="Unassembled WGS sequence"/>
</dbReference>
<feature type="domain" description="RagB/SusD" evidence="6">
    <location>
        <begin position="129"/>
        <end position="295"/>
    </location>
</feature>
<evidence type="ECO:0000313" key="8">
    <source>
        <dbReference type="Proteomes" id="UP000323717"/>
    </source>
</evidence>
<evidence type="ECO:0000256" key="1">
    <source>
        <dbReference type="ARBA" id="ARBA00004442"/>
    </source>
</evidence>
<evidence type="ECO:0000256" key="2">
    <source>
        <dbReference type="ARBA" id="ARBA00006275"/>
    </source>
</evidence>
<keyword evidence="3" id="KW-0732">Signal</keyword>
<evidence type="ECO:0000256" key="3">
    <source>
        <dbReference type="ARBA" id="ARBA00022729"/>
    </source>
</evidence>
<comment type="caution">
    <text evidence="7">The sequence shown here is derived from an EMBL/GenBank/DDBJ whole genome shotgun (WGS) entry which is preliminary data.</text>
</comment>
<reference evidence="7 8" key="1">
    <citation type="journal article" date="2019" name="Nat. Med.">
        <title>A library of human gut bacterial isolates paired with longitudinal multiomics data enables mechanistic microbiome research.</title>
        <authorList>
            <person name="Poyet M."/>
            <person name="Groussin M."/>
            <person name="Gibbons S.M."/>
            <person name="Avila-Pacheco J."/>
            <person name="Jiang X."/>
            <person name="Kearney S.M."/>
            <person name="Perrotta A.R."/>
            <person name="Berdy B."/>
            <person name="Zhao S."/>
            <person name="Lieberman T.D."/>
            <person name="Swanson P.K."/>
            <person name="Smith M."/>
            <person name="Roesemann S."/>
            <person name="Alexander J.E."/>
            <person name="Rich S.A."/>
            <person name="Livny J."/>
            <person name="Vlamakis H."/>
            <person name="Clish C."/>
            <person name="Bullock K."/>
            <person name="Deik A."/>
            <person name="Scott J."/>
            <person name="Pierce K.A."/>
            <person name="Xavier R.J."/>
            <person name="Alm E.J."/>
        </authorList>
    </citation>
    <scope>NUCLEOTIDE SEQUENCE [LARGE SCALE GENOMIC DNA]</scope>
    <source>
        <strain evidence="7 8">BIOML-A163</strain>
    </source>
</reference>
<dbReference type="Gene3D" id="1.25.40.390">
    <property type="match status" value="1"/>
</dbReference>
<dbReference type="EMBL" id="VWLE01000275">
    <property type="protein sequence ID" value="KAA3947568.1"/>
    <property type="molecule type" value="Genomic_DNA"/>
</dbReference>
<accession>A0A5M5C031</accession>
<name>A0A5M5C031_BACOV</name>
<dbReference type="SUPFAM" id="SSF48452">
    <property type="entry name" value="TPR-like"/>
    <property type="match status" value="1"/>
</dbReference>
<protein>
    <submittedName>
        <fullName evidence="7">RagB/SusD family nutrient uptake outer membrane protein</fullName>
    </submittedName>
</protein>
<dbReference type="InterPro" id="IPR011990">
    <property type="entry name" value="TPR-like_helical_dom_sf"/>
</dbReference>
<sequence>AKALLAKVYATHYQAGDEKYARAARLCKEVLESESVGNPQSGSDLVAYDKVFDIGNEMNKEIIFAVRYLSGNAGIGSPFGNMFAPVNNGANVIIGTSSGYNTPTDNIIAAYEQRGAGADKRLDVNIAQKYFNTTTQTWVTEGNCRYCKKYVNPVTTQYDGESDWPVIRVADIALLYAELTNEISGPSADNLKYLNMVCERAGVSTYTLTDLPSLYDFRKAVRNERRLELAFENQRWFDLLRWGIATQTVNNYLNSELLYTEYSYTVNDIEDWQTFLPIPVSVIDINPEIAQNTGY</sequence>
<dbReference type="InterPro" id="IPR012944">
    <property type="entry name" value="SusD_RagB_dom"/>
</dbReference>
<dbReference type="Pfam" id="PF07980">
    <property type="entry name" value="SusD_RagB"/>
    <property type="match status" value="1"/>
</dbReference>
<evidence type="ECO:0000256" key="4">
    <source>
        <dbReference type="ARBA" id="ARBA00023136"/>
    </source>
</evidence>
<feature type="non-terminal residue" evidence="7">
    <location>
        <position position="1"/>
    </location>
</feature>
<dbReference type="AlphaFoldDB" id="A0A5M5C031"/>
<proteinExistence type="inferred from homology"/>